<dbReference type="CDD" id="cd01425">
    <property type="entry name" value="RPS2"/>
    <property type="match status" value="1"/>
</dbReference>
<reference evidence="4" key="1">
    <citation type="journal article" date="2014" name="BMC Evol. Biol.">
        <title>Chloroplast phylogenomic analysis resolves deep-level relationships within the green algal class Trebouxiophyceae.</title>
        <authorList>
            <person name="Lemieux C."/>
            <person name="Otis C."/>
            <person name="Turmel M."/>
        </authorList>
    </citation>
    <scope>NUCLEOTIDE SEQUENCE</scope>
</reference>
<name>A0A097KME1_9CHLO</name>
<dbReference type="GO" id="GO:0005763">
    <property type="term" value="C:mitochondrial small ribosomal subunit"/>
    <property type="evidence" value="ECO:0007669"/>
    <property type="project" value="TreeGrafter"/>
</dbReference>
<dbReference type="Gene3D" id="3.40.50.10490">
    <property type="entry name" value="Glucose-6-phosphate isomerase like protein, domain 1"/>
    <property type="match status" value="1"/>
</dbReference>
<geneLocation type="chloroplast" evidence="4"/>
<gene>
    <name evidence="2 4" type="primary">rps2</name>
</gene>
<dbReference type="PANTHER" id="PTHR12534:SF0">
    <property type="entry name" value="SMALL RIBOSOMAL SUBUNIT PROTEIN US2M"/>
    <property type="match status" value="1"/>
</dbReference>
<dbReference type="Gene3D" id="1.10.287.610">
    <property type="entry name" value="Helix hairpin bin"/>
    <property type="match status" value="1"/>
</dbReference>
<evidence type="ECO:0000256" key="2">
    <source>
        <dbReference type="HAMAP-Rule" id="MF_00291"/>
    </source>
</evidence>
<sequence length="261" mass="29615">MFGVKMHLGHQAQSWHPKMRPYIRGKRENFHVINLVKTLFCLQEASRCLFQATSTGKEVLFVGTQKQASGCIEKAARYCDSSFVNQKWLGGTLTNWQKIKKSLARLNHLQGFEQKGLLQKMSKKEIASYNREKQRLEKHLGGLKGMLQIPDVVVIVGQPYEFNAVRECQKLGIKTITVVDTDCNPDLADFVIPSNDDSMKSISLVLAQLVLAVRRGQLSFAEKMKKLLLKKGRLTKSRKNRAKAKAQHRANKRRRVTAPAI</sequence>
<organism evidence="4">
    <name type="scientific">Xylochloris irregularis</name>
    <dbReference type="NCBI Taxonomy" id="480381"/>
    <lineage>
        <taxon>Eukaryota</taxon>
        <taxon>Viridiplantae</taxon>
        <taxon>Chlorophyta</taxon>
        <taxon>core chlorophytes</taxon>
        <taxon>Trebouxiophyceae</taxon>
        <taxon>Trebouxiophyceae incertae sedis</taxon>
        <taxon>Xylochloris</taxon>
    </lineage>
</organism>
<dbReference type="Pfam" id="PF00318">
    <property type="entry name" value="Ribosomal_S2"/>
    <property type="match status" value="1"/>
</dbReference>
<keyword evidence="2 4" id="KW-0689">Ribosomal protein</keyword>
<comment type="similarity">
    <text evidence="1 2">Belongs to the universal ribosomal protein uS2 family.</text>
</comment>
<dbReference type="GO" id="GO:0003735">
    <property type="term" value="F:structural constituent of ribosome"/>
    <property type="evidence" value="ECO:0007669"/>
    <property type="project" value="InterPro"/>
</dbReference>
<evidence type="ECO:0000256" key="3">
    <source>
        <dbReference type="SAM" id="MobiDB-lite"/>
    </source>
</evidence>
<dbReference type="GeneID" id="22159574"/>
<dbReference type="InterPro" id="IPR001865">
    <property type="entry name" value="Ribosomal_uS2"/>
</dbReference>
<dbReference type="GO" id="GO:0009507">
    <property type="term" value="C:chloroplast"/>
    <property type="evidence" value="ECO:0007669"/>
    <property type="project" value="UniProtKB-SubCell"/>
</dbReference>
<evidence type="ECO:0000313" key="4">
    <source>
        <dbReference type="EMBL" id="AIT94348.1"/>
    </source>
</evidence>
<dbReference type="PRINTS" id="PR00395">
    <property type="entry name" value="RIBOSOMALS2"/>
</dbReference>
<dbReference type="HAMAP" id="MF_00291_B">
    <property type="entry name" value="Ribosomal_uS2_B"/>
    <property type="match status" value="1"/>
</dbReference>
<dbReference type="InterPro" id="IPR005706">
    <property type="entry name" value="Ribosomal_uS2_bac/mit/plastid"/>
</dbReference>
<dbReference type="PANTHER" id="PTHR12534">
    <property type="entry name" value="30S RIBOSOMAL PROTEIN S2 PROKARYOTIC AND ORGANELLAR"/>
    <property type="match status" value="1"/>
</dbReference>
<dbReference type="GO" id="GO:0006412">
    <property type="term" value="P:translation"/>
    <property type="evidence" value="ECO:0007669"/>
    <property type="project" value="UniProtKB-UniRule"/>
</dbReference>
<dbReference type="SUPFAM" id="SSF52313">
    <property type="entry name" value="Ribosomal protein S2"/>
    <property type="match status" value="1"/>
</dbReference>
<feature type="region of interest" description="Disordered" evidence="3">
    <location>
        <begin position="237"/>
        <end position="261"/>
    </location>
</feature>
<comment type="subcellular location">
    <subcellularLocation>
        <location evidence="2">Plastid</location>
        <location evidence="2">Chloroplast</location>
    </subcellularLocation>
</comment>
<keyword evidence="4" id="KW-0150">Chloroplast</keyword>
<accession>A0A097KME1</accession>
<evidence type="ECO:0000256" key="1">
    <source>
        <dbReference type="ARBA" id="ARBA00006242"/>
    </source>
</evidence>
<protein>
    <recommendedName>
        <fullName evidence="2">Small ribosomal subunit protein uS2c</fullName>
    </recommendedName>
</protein>
<dbReference type="RefSeq" id="YP_009105619.1">
    <property type="nucleotide sequence ID" value="NC_025534.1"/>
</dbReference>
<dbReference type="InterPro" id="IPR023591">
    <property type="entry name" value="Ribosomal_uS2_flav_dom_sf"/>
</dbReference>
<proteinExistence type="inferred from homology"/>
<keyword evidence="4" id="KW-0934">Plastid</keyword>
<dbReference type="NCBIfam" id="TIGR01011">
    <property type="entry name" value="rpsB_bact"/>
    <property type="match status" value="1"/>
</dbReference>
<dbReference type="AlphaFoldDB" id="A0A097KME1"/>
<dbReference type="EMBL" id="KM462872">
    <property type="protein sequence ID" value="AIT94348.1"/>
    <property type="molecule type" value="Genomic_DNA"/>
</dbReference>
<keyword evidence="2" id="KW-0687">Ribonucleoprotein</keyword>